<dbReference type="EMBL" id="SHKV01000001">
    <property type="protein sequence ID" value="RZU30622.1"/>
    <property type="molecule type" value="Genomic_DNA"/>
</dbReference>
<dbReference type="AlphaFoldDB" id="A0A4Q7Y1G9"/>
<accession>A0A4Q7Y1G9</accession>
<protein>
    <submittedName>
        <fullName evidence="2">Uncharacterized protein</fullName>
    </submittedName>
</protein>
<gene>
    <name evidence="2" type="ORF">BKA19_0242</name>
</gene>
<evidence type="ECO:0000313" key="3">
    <source>
        <dbReference type="Proteomes" id="UP000292507"/>
    </source>
</evidence>
<evidence type="ECO:0000256" key="1">
    <source>
        <dbReference type="SAM" id="MobiDB-lite"/>
    </source>
</evidence>
<feature type="compositionally biased region" description="Polar residues" evidence="1">
    <location>
        <begin position="21"/>
        <end position="34"/>
    </location>
</feature>
<organism evidence="2 3">
    <name type="scientific">Blastococcus saxobsidens</name>
    <dbReference type="NCBI Taxonomy" id="138336"/>
    <lineage>
        <taxon>Bacteria</taxon>
        <taxon>Bacillati</taxon>
        <taxon>Actinomycetota</taxon>
        <taxon>Actinomycetes</taxon>
        <taxon>Geodermatophilales</taxon>
        <taxon>Geodermatophilaceae</taxon>
        <taxon>Blastococcus</taxon>
    </lineage>
</organism>
<reference evidence="2 3" key="1">
    <citation type="submission" date="2019-02" db="EMBL/GenBank/DDBJ databases">
        <title>Sequencing the genomes of 1000 actinobacteria strains.</title>
        <authorList>
            <person name="Klenk H.-P."/>
        </authorList>
    </citation>
    <scope>NUCLEOTIDE SEQUENCE [LARGE SCALE GENOMIC DNA]</scope>
    <source>
        <strain evidence="2 3">DSM 44509</strain>
    </source>
</reference>
<keyword evidence="3" id="KW-1185">Reference proteome</keyword>
<sequence>MHTDPAPPGPPGADAQPAIPTQTPQNAEAGTHTGTGLRADAQRRQWRALLTCGHRVEVVQLTSGPADPPTTVECPRCGVRQPVDVYPLTALSDPDNVGWQRVEDDR</sequence>
<proteinExistence type="predicted"/>
<dbReference type="Proteomes" id="UP000292507">
    <property type="component" value="Unassembled WGS sequence"/>
</dbReference>
<comment type="caution">
    <text evidence="2">The sequence shown here is derived from an EMBL/GenBank/DDBJ whole genome shotgun (WGS) entry which is preliminary data.</text>
</comment>
<dbReference type="OrthoDB" id="9917049at2"/>
<feature type="region of interest" description="Disordered" evidence="1">
    <location>
        <begin position="1"/>
        <end position="42"/>
    </location>
</feature>
<evidence type="ECO:0000313" key="2">
    <source>
        <dbReference type="EMBL" id="RZU30622.1"/>
    </source>
</evidence>
<name>A0A4Q7Y1G9_9ACTN</name>
<feature type="compositionally biased region" description="Pro residues" evidence="1">
    <location>
        <begin position="1"/>
        <end position="11"/>
    </location>
</feature>
<dbReference type="RefSeq" id="WP_104528700.1">
    <property type="nucleotide sequence ID" value="NZ_POQT01000016.1"/>
</dbReference>